<dbReference type="PATRIC" id="fig|1423796.3.peg.594"/>
<dbReference type="Pfam" id="PF01074">
    <property type="entry name" value="Glyco_hydro_38N"/>
    <property type="match status" value="1"/>
</dbReference>
<dbReference type="GO" id="GO:0046872">
    <property type="term" value="F:metal ion binding"/>
    <property type="evidence" value="ECO:0007669"/>
    <property type="project" value="UniProtKB-KW"/>
</dbReference>
<dbReference type="Pfam" id="PF09261">
    <property type="entry name" value="Alpha-mann_mid"/>
    <property type="match status" value="1"/>
</dbReference>
<dbReference type="InterPro" id="IPR027291">
    <property type="entry name" value="Glyco_hydro_38_N_sf"/>
</dbReference>
<dbReference type="SUPFAM" id="SSF74650">
    <property type="entry name" value="Galactose mutarotase-like"/>
    <property type="match status" value="1"/>
</dbReference>
<feature type="domain" description="Glycoside hydrolase family 38 central" evidence="5">
    <location>
        <begin position="277"/>
        <end position="355"/>
    </location>
</feature>
<dbReference type="InterPro" id="IPR015341">
    <property type="entry name" value="Glyco_hydro_38_cen"/>
</dbReference>
<dbReference type="Gene3D" id="1.20.1270.50">
    <property type="entry name" value="Glycoside hydrolase family 38, central domain"/>
    <property type="match status" value="1"/>
</dbReference>
<evidence type="ECO:0000313" key="7">
    <source>
        <dbReference type="Proteomes" id="UP000051638"/>
    </source>
</evidence>
<organism evidence="6 7">
    <name type="scientific">Loigolactobacillus rennini DSM 20253</name>
    <dbReference type="NCBI Taxonomy" id="1423796"/>
    <lineage>
        <taxon>Bacteria</taxon>
        <taxon>Bacillati</taxon>
        <taxon>Bacillota</taxon>
        <taxon>Bacilli</taxon>
        <taxon>Lactobacillales</taxon>
        <taxon>Lactobacillaceae</taxon>
        <taxon>Loigolactobacillus</taxon>
    </lineage>
</organism>
<dbReference type="SUPFAM" id="SSF88688">
    <property type="entry name" value="Families 57/38 glycoside transferase middle domain"/>
    <property type="match status" value="1"/>
</dbReference>
<dbReference type="InterPro" id="IPR011330">
    <property type="entry name" value="Glyco_hydro/deAcase_b/a-brl"/>
</dbReference>
<proteinExistence type="inferred from homology"/>
<dbReference type="Gene3D" id="3.20.110.10">
    <property type="entry name" value="Glycoside hydrolase 38, N terminal domain"/>
    <property type="match status" value="1"/>
</dbReference>
<protein>
    <recommendedName>
        <fullName evidence="5">Glycoside hydrolase family 38 central domain-containing protein</fullName>
    </recommendedName>
</protein>
<dbReference type="AlphaFoldDB" id="A0A0R2D574"/>
<name>A0A0R2D574_9LACO</name>
<evidence type="ECO:0000256" key="2">
    <source>
        <dbReference type="ARBA" id="ARBA00022723"/>
    </source>
</evidence>
<sequence>MTDRIVHAIAHTHWDFEWYFTRHEAFIQFCYHMDEVLQALEQGKITYYLLDGQMSILDDYLQAFPEKQVQVKRFVRGKRLFIGPWYTQTDELVIAGESIVRNLNLGLDLADRLGGAMMVGYLPDSFGQGKDMPKIYNGLAITDALFWRGVPSDVVKHTEFNWQAEDGSKVLVENIKNGYFAGVPLVETTMNQSQAQHYLKQNVCAAATKNTALPVGGDQRYVDLNLTAKIAQINRQNVNQPVKVVESNYPALFTAIRQEEPKLETLSGEFIDASVSKIHRSIYSSRYDQKYLNDKLERRLLYTVEPLMIFAAAYGIPYHQAILDKIWRLMVRNHAHDSAGGCNSDKTNQDILNRLNEADQLSYSVIDYLTRKLSISQPQVQQDDLIFYNPRPVTVKKIIQVQLSVKQKAFCLSSNGKQINYDLIASQRVYGGTIRRNPRDNDPERYYYVHTVRLPVNIAPMAQQKIHIDTCQYPKQIVASTKKEKIENLFYELKVDQGKLTLIDKRNEKVYTNILSFEDGGDEGDTYDYSPAYQDEIYQLDFKKATVQVLCGKFSQSLILNGVWRLPQNLAQRAKKQCDGHLPYQIKLTLDRQTALIQIKMTVDNRIKDHRLRAIIKSDVKAKFIYGDSQFGTFKRAVTDPHAKNWRQLGYHEEPTTIFPMLHYINAHNGDTSLTIMTKGIKEYQAVGTEFDQLALTLYRSVGYLGRPDLRRRPGIASGNEFKAIPTPDSQLQKQLTFKFAIHFDKVYRPHQLMQLYQSYASRVPYYQIQNLNRFTTTLQYFVLHPTQLTQRCLPIVDLKNTKLVFSSLQTTADQGGMALRVYNPSLTTSLTNQVIELDQAARVCQLNLRGQPLSAVQVVKKIDCGSFTPGEIKTFGIY</sequence>
<dbReference type="InterPro" id="IPR000602">
    <property type="entry name" value="Glyco_hydro_38_N"/>
</dbReference>
<dbReference type="Pfam" id="PF07748">
    <property type="entry name" value="Glyco_hydro_38C"/>
    <property type="match status" value="1"/>
</dbReference>
<evidence type="ECO:0000259" key="5">
    <source>
        <dbReference type="SMART" id="SM00872"/>
    </source>
</evidence>
<dbReference type="SUPFAM" id="SSF88713">
    <property type="entry name" value="Glycoside hydrolase/deacetylase"/>
    <property type="match status" value="1"/>
</dbReference>
<dbReference type="InterPro" id="IPR011013">
    <property type="entry name" value="Gal_mutarotase_sf_dom"/>
</dbReference>
<keyword evidence="3" id="KW-0378">Hydrolase</keyword>
<comment type="similarity">
    <text evidence="1">Belongs to the glycosyl hydrolase 38 family.</text>
</comment>
<evidence type="ECO:0000313" key="6">
    <source>
        <dbReference type="EMBL" id="KRM99215.1"/>
    </source>
</evidence>
<dbReference type="GO" id="GO:0006013">
    <property type="term" value="P:mannose metabolic process"/>
    <property type="evidence" value="ECO:0007669"/>
    <property type="project" value="InterPro"/>
</dbReference>
<comment type="caution">
    <text evidence="6">The sequence shown here is derived from an EMBL/GenBank/DDBJ whole genome shotgun (WGS) entry which is preliminary data.</text>
</comment>
<dbReference type="STRING" id="1423796.FC24_GL000577"/>
<dbReference type="SMART" id="SM00872">
    <property type="entry name" value="Alpha-mann_mid"/>
    <property type="match status" value="1"/>
</dbReference>
<dbReference type="GO" id="GO:0009313">
    <property type="term" value="P:oligosaccharide catabolic process"/>
    <property type="evidence" value="ECO:0007669"/>
    <property type="project" value="TreeGrafter"/>
</dbReference>
<reference evidence="6 7" key="1">
    <citation type="journal article" date="2015" name="Genome Announc.">
        <title>Expanding the biotechnology potential of lactobacilli through comparative genomics of 213 strains and associated genera.</title>
        <authorList>
            <person name="Sun Z."/>
            <person name="Harris H.M."/>
            <person name="McCann A."/>
            <person name="Guo C."/>
            <person name="Argimon S."/>
            <person name="Zhang W."/>
            <person name="Yang X."/>
            <person name="Jeffery I.B."/>
            <person name="Cooney J.C."/>
            <person name="Kagawa T.F."/>
            <person name="Liu W."/>
            <person name="Song Y."/>
            <person name="Salvetti E."/>
            <person name="Wrobel A."/>
            <person name="Rasinkangas P."/>
            <person name="Parkhill J."/>
            <person name="Rea M.C."/>
            <person name="O'Sullivan O."/>
            <person name="Ritari J."/>
            <person name="Douillard F.P."/>
            <person name="Paul Ross R."/>
            <person name="Yang R."/>
            <person name="Briner A.E."/>
            <person name="Felis G.E."/>
            <person name="de Vos W.M."/>
            <person name="Barrangou R."/>
            <person name="Klaenhammer T.R."/>
            <person name="Caufield P.W."/>
            <person name="Cui Y."/>
            <person name="Zhang H."/>
            <person name="O'Toole P.W."/>
        </authorList>
    </citation>
    <scope>NUCLEOTIDE SEQUENCE [LARGE SCALE GENOMIC DNA]</scope>
    <source>
        <strain evidence="6 7">DSM 20253</strain>
    </source>
</reference>
<accession>A0A0R2D574</accession>
<evidence type="ECO:0000256" key="3">
    <source>
        <dbReference type="ARBA" id="ARBA00022801"/>
    </source>
</evidence>
<keyword evidence="2" id="KW-0479">Metal-binding</keyword>
<keyword evidence="4" id="KW-0326">Glycosidase</keyword>
<evidence type="ECO:0000256" key="4">
    <source>
        <dbReference type="ARBA" id="ARBA00023295"/>
    </source>
</evidence>
<dbReference type="InterPro" id="IPR011682">
    <property type="entry name" value="Glyco_hydro_38_C"/>
</dbReference>
<dbReference type="InterPro" id="IPR028995">
    <property type="entry name" value="Glyco_hydro_57/38_cen_sf"/>
</dbReference>
<dbReference type="InterPro" id="IPR037094">
    <property type="entry name" value="Glyco_hydro_38_cen_sf"/>
</dbReference>
<dbReference type="OrthoDB" id="9764050at2"/>
<gene>
    <name evidence="6" type="ORF">FC24_GL000577</name>
</gene>
<keyword evidence="7" id="KW-1185">Reference proteome</keyword>
<dbReference type="EMBL" id="AYYI01000020">
    <property type="protein sequence ID" value="KRM99215.1"/>
    <property type="molecule type" value="Genomic_DNA"/>
</dbReference>
<dbReference type="GO" id="GO:0004559">
    <property type="term" value="F:alpha-mannosidase activity"/>
    <property type="evidence" value="ECO:0007669"/>
    <property type="project" value="InterPro"/>
</dbReference>
<evidence type="ECO:0000256" key="1">
    <source>
        <dbReference type="ARBA" id="ARBA00009792"/>
    </source>
</evidence>
<dbReference type="PANTHER" id="PTHR46017:SF2">
    <property type="entry name" value="MANNOSYLGLYCERATE HYDROLASE"/>
    <property type="match status" value="1"/>
</dbReference>
<dbReference type="RefSeq" id="WP_057873399.1">
    <property type="nucleotide sequence ID" value="NZ_AYYI01000020.1"/>
</dbReference>
<dbReference type="PANTHER" id="PTHR46017">
    <property type="entry name" value="ALPHA-MANNOSIDASE 2C1"/>
    <property type="match status" value="1"/>
</dbReference>
<dbReference type="GO" id="GO:0030246">
    <property type="term" value="F:carbohydrate binding"/>
    <property type="evidence" value="ECO:0007669"/>
    <property type="project" value="InterPro"/>
</dbReference>
<dbReference type="Proteomes" id="UP000051638">
    <property type="component" value="Unassembled WGS sequence"/>
</dbReference>
<dbReference type="Gene3D" id="2.70.98.30">
    <property type="entry name" value="Golgi alpha-mannosidase II, domain 4"/>
    <property type="match status" value="1"/>
</dbReference>